<feature type="compositionally biased region" description="Acidic residues" evidence="1">
    <location>
        <begin position="219"/>
        <end position="230"/>
    </location>
</feature>
<dbReference type="OrthoDB" id="5873193at2759"/>
<organism evidence="2 3">
    <name type="scientific">Teladorsagia circumcincta</name>
    <name type="common">Brown stomach worm</name>
    <name type="synonym">Ostertagia circumcincta</name>
    <dbReference type="NCBI Taxonomy" id="45464"/>
    <lineage>
        <taxon>Eukaryota</taxon>
        <taxon>Metazoa</taxon>
        <taxon>Ecdysozoa</taxon>
        <taxon>Nematoda</taxon>
        <taxon>Chromadorea</taxon>
        <taxon>Rhabditida</taxon>
        <taxon>Rhabditina</taxon>
        <taxon>Rhabditomorpha</taxon>
        <taxon>Strongyloidea</taxon>
        <taxon>Trichostrongylidae</taxon>
        <taxon>Teladorsagia</taxon>
    </lineage>
</organism>
<feature type="non-terminal residue" evidence="2">
    <location>
        <position position="286"/>
    </location>
</feature>
<evidence type="ECO:0000256" key="1">
    <source>
        <dbReference type="SAM" id="MobiDB-lite"/>
    </source>
</evidence>
<feature type="compositionally biased region" description="Polar residues" evidence="1">
    <location>
        <begin position="67"/>
        <end position="77"/>
    </location>
</feature>
<feature type="non-terminal residue" evidence="2">
    <location>
        <position position="1"/>
    </location>
</feature>
<dbReference type="GO" id="GO:0045504">
    <property type="term" value="F:dynein heavy chain binding"/>
    <property type="evidence" value="ECO:0007669"/>
    <property type="project" value="InterPro"/>
</dbReference>
<feature type="compositionally biased region" description="Basic and acidic residues" evidence="1">
    <location>
        <begin position="1"/>
        <end position="21"/>
    </location>
</feature>
<dbReference type="GO" id="GO:0005868">
    <property type="term" value="C:cytoplasmic dynein complex"/>
    <property type="evidence" value="ECO:0007669"/>
    <property type="project" value="InterPro"/>
</dbReference>
<dbReference type="GO" id="GO:0005929">
    <property type="term" value="C:cilium"/>
    <property type="evidence" value="ECO:0007669"/>
    <property type="project" value="GOC"/>
</dbReference>
<name>A0A2G9TJP3_TELCI</name>
<protein>
    <submittedName>
        <fullName evidence="2">Uncharacterized protein</fullName>
    </submittedName>
</protein>
<accession>A0A2G9TJP3</accession>
<reference evidence="2 3" key="1">
    <citation type="submission" date="2015-09" db="EMBL/GenBank/DDBJ databases">
        <title>Draft genome of the parasitic nematode Teladorsagia circumcincta isolate WARC Sus (inbred).</title>
        <authorList>
            <person name="Mitreva M."/>
        </authorList>
    </citation>
    <scope>NUCLEOTIDE SEQUENCE [LARGE SCALE GENOMIC DNA]</scope>
    <source>
        <strain evidence="2 3">S</strain>
    </source>
</reference>
<dbReference type="GO" id="GO:0042073">
    <property type="term" value="P:intraciliary transport"/>
    <property type="evidence" value="ECO:0007669"/>
    <property type="project" value="InterPro"/>
</dbReference>
<sequence>STKLPLKEKQSKRKEEQERIPTPEPVVEIAETYEDDFEDYTDDFESDDEDENFIRDPNVGDQRPVTAVSSTSNSSGRSIDLVPQPPSKSSTPPKEETERDQTPIPPPVMEETPLLRRLATRQGGRAPDPPTPPTVAANKTVPRIASADRRIDFSSASTIDPNAFTEMNERYRKLRELIVLEPTFYTIVDIPPIKDYDFYMELFGQSGKSQSSTQTGSDDVSEETQTEESLNEIKWTQHPPHDDYGWGLESIAHEDPDLKENEEMAMFRENHLQNPRLKHFLEAAGQ</sequence>
<dbReference type="EMBL" id="KZ362056">
    <property type="protein sequence ID" value="PIO58181.1"/>
    <property type="molecule type" value="Genomic_DNA"/>
</dbReference>
<dbReference type="AlphaFoldDB" id="A0A2G9TJP3"/>
<evidence type="ECO:0000313" key="2">
    <source>
        <dbReference type="EMBL" id="PIO58181.1"/>
    </source>
</evidence>
<dbReference type="Proteomes" id="UP000230423">
    <property type="component" value="Unassembled WGS sequence"/>
</dbReference>
<feature type="region of interest" description="Disordered" evidence="1">
    <location>
        <begin position="1"/>
        <end position="147"/>
    </location>
</feature>
<gene>
    <name evidence="2" type="ORF">TELCIR_20389</name>
</gene>
<evidence type="ECO:0000313" key="3">
    <source>
        <dbReference type="Proteomes" id="UP000230423"/>
    </source>
</evidence>
<dbReference type="GO" id="GO:0045503">
    <property type="term" value="F:dynein light chain binding"/>
    <property type="evidence" value="ECO:0007669"/>
    <property type="project" value="InterPro"/>
</dbReference>
<feature type="compositionally biased region" description="Acidic residues" evidence="1">
    <location>
        <begin position="31"/>
        <end position="51"/>
    </location>
</feature>
<feature type="compositionally biased region" description="Low complexity" evidence="1">
    <location>
        <begin position="207"/>
        <end position="217"/>
    </location>
</feature>
<keyword evidence="3" id="KW-1185">Reference proteome</keyword>
<dbReference type="PANTHER" id="PTHR16022:SF0">
    <property type="entry name" value="CYTOPLASMIC DYNEIN 2 INTERMEDIATE CHAIN 1"/>
    <property type="match status" value="1"/>
</dbReference>
<proteinExistence type="predicted"/>
<dbReference type="InterPro" id="IPR042505">
    <property type="entry name" value="DYNC2I1"/>
</dbReference>
<feature type="region of interest" description="Disordered" evidence="1">
    <location>
        <begin position="207"/>
        <end position="250"/>
    </location>
</feature>
<dbReference type="PANTHER" id="PTHR16022">
    <property type="entry name" value="WD REPEAT DOMAIN 60"/>
    <property type="match status" value="1"/>
</dbReference>